<dbReference type="Proteomes" id="UP000305874">
    <property type="component" value="Unassembled WGS sequence"/>
</dbReference>
<keyword evidence="1" id="KW-0472">Membrane</keyword>
<dbReference type="AlphaFoldDB" id="A0A5S3Z8P3"/>
<organism evidence="2 3">
    <name type="scientific">Pseudoalteromonas ruthenica</name>
    <dbReference type="NCBI Taxonomy" id="151081"/>
    <lineage>
        <taxon>Bacteria</taxon>
        <taxon>Pseudomonadati</taxon>
        <taxon>Pseudomonadota</taxon>
        <taxon>Gammaproteobacteria</taxon>
        <taxon>Alteromonadales</taxon>
        <taxon>Pseudoalteromonadaceae</taxon>
        <taxon>Pseudoalteromonas</taxon>
    </lineage>
</organism>
<feature type="transmembrane region" description="Helical" evidence="1">
    <location>
        <begin position="50"/>
        <end position="68"/>
    </location>
</feature>
<evidence type="ECO:0000313" key="2">
    <source>
        <dbReference type="EMBL" id="TMP88381.1"/>
    </source>
</evidence>
<comment type="caution">
    <text evidence="2">The sequence shown here is derived from an EMBL/GenBank/DDBJ whole genome shotgun (WGS) entry which is preliminary data.</text>
</comment>
<evidence type="ECO:0000256" key="1">
    <source>
        <dbReference type="SAM" id="Phobius"/>
    </source>
</evidence>
<dbReference type="EMBL" id="PNCG01000002">
    <property type="protein sequence ID" value="TMP88381.1"/>
    <property type="molecule type" value="Genomic_DNA"/>
</dbReference>
<gene>
    <name evidence="2" type="ORF">CWC05_02805</name>
</gene>
<reference evidence="3" key="2">
    <citation type="submission" date="2019-06" db="EMBL/GenBank/DDBJ databases">
        <title>Co-occurence of chitin degradation, pigmentation and bioactivity in marine Pseudoalteromonas.</title>
        <authorList>
            <person name="Sonnenschein E.C."/>
            <person name="Bech P.K."/>
        </authorList>
    </citation>
    <scope>NUCLEOTIDE SEQUENCE [LARGE SCALE GENOMIC DNA]</scope>
    <source>
        <strain evidence="3">S2897</strain>
    </source>
</reference>
<accession>A0A5S3Z8P3</accession>
<proteinExistence type="predicted"/>
<reference evidence="2 3" key="1">
    <citation type="submission" date="2017-12" db="EMBL/GenBank/DDBJ databases">
        <authorList>
            <person name="Paulsen S."/>
            <person name="Gram L.K."/>
        </authorList>
    </citation>
    <scope>NUCLEOTIDE SEQUENCE [LARGE SCALE GENOMIC DNA]</scope>
    <source>
        <strain evidence="2 3">S2897</strain>
    </source>
</reference>
<keyword evidence="1" id="KW-0812">Transmembrane</keyword>
<keyword evidence="1" id="KW-1133">Transmembrane helix</keyword>
<protein>
    <submittedName>
        <fullName evidence="2">Uncharacterized protein</fullName>
    </submittedName>
</protein>
<dbReference type="RefSeq" id="WP_138547299.1">
    <property type="nucleotide sequence ID" value="NZ_PNCG01000002.1"/>
</dbReference>
<name>A0A5S3Z8P3_9GAMM</name>
<evidence type="ECO:0000313" key="3">
    <source>
        <dbReference type="Proteomes" id="UP000305874"/>
    </source>
</evidence>
<sequence length="165" mass="19616">MFEIYYQSKIPTIGWDFYITIVITFSLIFSFFFLRRLYEDKLKLSNLMDFRLLFSLVLLYLAINIYAYCERMERIDRIESGELVSVEGIITDLKTEKANSQRESFKVGKVSFEYNDYITSGMFFANRAHDSKVIKEGNRVKITYLPEEDDNLIFEIKVFKPKVKQ</sequence>
<feature type="transmembrane region" description="Helical" evidence="1">
    <location>
        <begin position="17"/>
        <end position="38"/>
    </location>
</feature>